<feature type="compositionally biased region" description="Low complexity" evidence="1">
    <location>
        <begin position="80"/>
        <end position="90"/>
    </location>
</feature>
<proteinExistence type="predicted"/>
<dbReference type="OrthoDB" id="10595329at2759"/>
<evidence type="ECO:0000313" key="3">
    <source>
        <dbReference type="Proteomes" id="UP000054477"/>
    </source>
</evidence>
<evidence type="ECO:0000256" key="1">
    <source>
        <dbReference type="SAM" id="MobiDB-lite"/>
    </source>
</evidence>
<keyword evidence="3" id="KW-1185">Reference proteome</keyword>
<reference evidence="2 3" key="1">
    <citation type="submission" date="2014-04" db="EMBL/GenBank/DDBJ databases">
        <authorList>
            <consortium name="DOE Joint Genome Institute"/>
            <person name="Kuo A."/>
            <person name="Kohler A."/>
            <person name="Nagy L.G."/>
            <person name="Floudas D."/>
            <person name="Copeland A."/>
            <person name="Barry K.W."/>
            <person name="Cichocki N."/>
            <person name="Veneault-Fourrey C."/>
            <person name="LaButti K."/>
            <person name="Lindquist E.A."/>
            <person name="Lipzen A."/>
            <person name="Lundell T."/>
            <person name="Morin E."/>
            <person name="Murat C."/>
            <person name="Sun H."/>
            <person name="Tunlid A."/>
            <person name="Henrissat B."/>
            <person name="Grigoriev I.V."/>
            <person name="Hibbett D.S."/>
            <person name="Martin F."/>
            <person name="Nordberg H.P."/>
            <person name="Cantor M.N."/>
            <person name="Hua S.X."/>
        </authorList>
    </citation>
    <scope>NUCLEOTIDE SEQUENCE [LARGE SCALE GENOMIC DNA]</scope>
    <source>
        <strain evidence="2 3">LaAM-08-1</strain>
    </source>
</reference>
<accession>A0A0C9XUS3</accession>
<evidence type="ECO:0000313" key="2">
    <source>
        <dbReference type="EMBL" id="KIK05369.1"/>
    </source>
</evidence>
<gene>
    <name evidence="2" type="ORF">K443DRAFT_351888</name>
</gene>
<feature type="region of interest" description="Disordered" evidence="1">
    <location>
        <begin position="1"/>
        <end position="113"/>
    </location>
</feature>
<feature type="region of interest" description="Disordered" evidence="1">
    <location>
        <begin position="126"/>
        <end position="167"/>
    </location>
</feature>
<dbReference type="Proteomes" id="UP000054477">
    <property type="component" value="Unassembled WGS sequence"/>
</dbReference>
<reference evidence="3" key="2">
    <citation type="submission" date="2015-01" db="EMBL/GenBank/DDBJ databases">
        <title>Evolutionary Origins and Diversification of the Mycorrhizal Mutualists.</title>
        <authorList>
            <consortium name="DOE Joint Genome Institute"/>
            <consortium name="Mycorrhizal Genomics Consortium"/>
            <person name="Kohler A."/>
            <person name="Kuo A."/>
            <person name="Nagy L.G."/>
            <person name="Floudas D."/>
            <person name="Copeland A."/>
            <person name="Barry K.W."/>
            <person name="Cichocki N."/>
            <person name="Veneault-Fourrey C."/>
            <person name="LaButti K."/>
            <person name="Lindquist E.A."/>
            <person name="Lipzen A."/>
            <person name="Lundell T."/>
            <person name="Morin E."/>
            <person name="Murat C."/>
            <person name="Riley R."/>
            <person name="Ohm R."/>
            <person name="Sun H."/>
            <person name="Tunlid A."/>
            <person name="Henrissat B."/>
            <person name="Grigoriev I.V."/>
            <person name="Hibbett D.S."/>
            <person name="Martin F."/>
        </authorList>
    </citation>
    <scope>NUCLEOTIDE SEQUENCE [LARGE SCALE GENOMIC DNA]</scope>
    <source>
        <strain evidence="3">LaAM-08-1</strain>
    </source>
</reference>
<protein>
    <submittedName>
        <fullName evidence="2">Unplaced genomic scaffold K443scaffold_25, whole genome shotgun sequence</fullName>
    </submittedName>
</protein>
<feature type="compositionally biased region" description="Polar residues" evidence="1">
    <location>
        <begin position="91"/>
        <end position="110"/>
    </location>
</feature>
<dbReference type="AlphaFoldDB" id="A0A0C9XUS3"/>
<sequence>MAHQTPLRASTLPLMAHPQAPRELIRAHIARSPHSPQHSPISPPPSIASTSSHSTTPTSTPRSETPISPPLSVTPRSPPKSKTPLSPLSTATPITPLTSVYGSSSITPSSPEEALPSFANVLGRSETMSSTSTMADSLPDTDYIAPISTPTPRSERRQPKPKGSTVSVFAGASGVTIMGGSITTAGGSIILGKVQVPEIEYPEYSEDEETEVSTFKDVNGMRCTGTLRIVSTGGDVIQSGVGGASLPMKRGRNVHVHTFSGARDIHLGTVEMLNAGEDVVLG</sequence>
<feature type="compositionally biased region" description="Polar residues" evidence="1">
    <location>
        <begin position="126"/>
        <end position="135"/>
    </location>
</feature>
<organism evidence="2 3">
    <name type="scientific">Laccaria amethystina LaAM-08-1</name>
    <dbReference type="NCBI Taxonomy" id="1095629"/>
    <lineage>
        <taxon>Eukaryota</taxon>
        <taxon>Fungi</taxon>
        <taxon>Dikarya</taxon>
        <taxon>Basidiomycota</taxon>
        <taxon>Agaricomycotina</taxon>
        <taxon>Agaricomycetes</taxon>
        <taxon>Agaricomycetidae</taxon>
        <taxon>Agaricales</taxon>
        <taxon>Agaricineae</taxon>
        <taxon>Hydnangiaceae</taxon>
        <taxon>Laccaria</taxon>
    </lineage>
</organism>
<dbReference type="EMBL" id="KN838560">
    <property type="protein sequence ID" value="KIK05369.1"/>
    <property type="molecule type" value="Genomic_DNA"/>
</dbReference>
<dbReference type="HOGENOM" id="CLU_987170_0_0_1"/>
<feature type="compositionally biased region" description="Low complexity" evidence="1">
    <location>
        <begin position="47"/>
        <end position="66"/>
    </location>
</feature>
<name>A0A0C9XUS3_9AGAR</name>